<dbReference type="RefSeq" id="WP_106464141.1">
    <property type="nucleotide sequence ID" value="NZ_PXOQ01000015.1"/>
</dbReference>
<dbReference type="InterPro" id="IPR022663">
    <property type="entry name" value="DapB_C"/>
</dbReference>
<comment type="catalytic activity">
    <reaction evidence="11 13">
        <text>(S)-2,3,4,5-tetrahydrodipicolinate + NADP(+) + H2O = (2S,4S)-4-hydroxy-2,3,4,5-tetrahydrodipicolinate + NADPH + H(+)</text>
        <dbReference type="Rhea" id="RHEA:35331"/>
        <dbReference type="ChEBI" id="CHEBI:15377"/>
        <dbReference type="ChEBI" id="CHEBI:15378"/>
        <dbReference type="ChEBI" id="CHEBI:16845"/>
        <dbReference type="ChEBI" id="CHEBI:57783"/>
        <dbReference type="ChEBI" id="CHEBI:58349"/>
        <dbReference type="ChEBI" id="CHEBI:67139"/>
        <dbReference type="EC" id="1.17.1.8"/>
    </reaction>
</comment>
<feature type="domain" description="Dihydrodipicolinate reductase C-terminal" evidence="15">
    <location>
        <begin position="101"/>
        <end position="229"/>
    </location>
</feature>
<evidence type="ECO:0000256" key="8">
    <source>
        <dbReference type="ARBA" id="ARBA00023154"/>
    </source>
</evidence>
<dbReference type="GO" id="GO:0009089">
    <property type="term" value="P:lysine biosynthetic process via diaminopimelate"/>
    <property type="evidence" value="ECO:0007669"/>
    <property type="project" value="UniProtKB-UniRule"/>
</dbReference>
<dbReference type="Pfam" id="PF05173">
    <property type="entry name" value="DapB_C"/>
    <property type="match status" value="1"/>
</dbReference>
<protein>
    <recommendedName>
        <fullName evidence="10 13">4-hydroxy-tetrahydrodipicolinate reductase</fullName>
        <shortName evidence="13">HTPA reductase</shortName>
        <ecNumber evidence="10 13">1.17.1.8</ecNumber>
    </recommendedName>
</protein>
<accession>A0A2T1N546</accession>
<dbReference type="GO" id="GO:0016726">
    <property type="term" value="F:oxidoreductase activity, acting on CH or CH2 groups, NAD or NADP as acceptor"/>
    <property type="evidence" value="ECO:0007669"/>
    <property type="project" value="UniProtKB-UniRule"/>
</dbReference>
<dbReference type="SUPFAM" id="SSF55347">
    <property type="entry name" value="Glyceraldehyde-3-phosphate dehydrogenase-like, C-terminal domain"/>
    <property type="match status" value="1"/>
</dbReference>
<evidence type="ECO:0000259" key="15">
    <source>
        <dbReference type="Pfam" id="PF05173"/>
    </source>
</evidence>
<evidence type="ECO:0000256" key="9">
    <source>
        <dbReference type="ARBA" id="ARBA00037922"/>
    </source>
</evidence>
<comment type="subcellular location">
    <subcellularLocation>
        <location evidence="13">Cytoplasm</location>
    </subcellularLocation>
</comment>
<evidence type="ECO:0000256" key="12">
    <source>
        <dbReference type="ARBA" id="ARBA00049396"/>
    </source>
</evidence>
<comment type="caution">
    <text evidence="13">Was originally thought to be a dihydrodipicolinate reductase (DHDPR), catalyzing the conversion of dihydrodipicolinate to tetrahydrodipicolinate. However, it was shown in E.coli that the substrate of the enzymatic reaction is not dihydrodipicolinate (DHDP) but in fact (2S,4S)-4-hydroxy-2,3,4,5-tetrahydrodipicolinic acid (HTPA), the product released by the DapA-catalyzed reaction.</text>
</comment>
<proteinExistence type="inferred from homology"/>
<dbReference type="PANTHER" id="PTHR20836">
    <property type="entry name" value="DIHYDRODIPICOLINATE REDUCTASE"/>
    <property type="match status" value="1"/>
</dbReference>
<dbReference type="EC" id="1.17.1.8" evidence="10 13"/>
<dbReference type="InterPro" id="IPR036291">
    <property type="entry name" value="NAD(P)-bd_dom_sf"/>
</dbReference>
<dbReference type="SUPFAM" id="SSF51735">
    <property type="entry name" value="NAD(P)-binding Rossmann-fold domains"/>
    <property type="match status" value="1"/>
</dbReference>
<dbReference type="PIRSF" id="PIRSF000161">
    <property type="entry name" value="DHPR"/>
    <property type="match status" value="1"/>
</dbReference>
<feature type="domain" description="Dihydrodipicolinate reductase N-terminal" evidence="14">
    <location>
        <begin position="30"/>
        <end position="98"/>
    </location>
</feature>
<dbReference type="Proteomes" id="UP000238426">
    <property type="component" value="Unassembled WGS sequence"/>
</dbReference>
<keyword evidence="3 13" id="KW-0028">Amino-acid biosynthesis</keyword>
<feature type="active site" description="Proton donor/acceptor" evidence="13">
    <location>
        <position position="130"/>
    </location>
</feature>
<feature type="binding site" evidence="13">
    <location>
        <begin position="140"/>
        <end position="141"/>
    </location>
    <ligand>
        <name>(S)-2,3,4,5-tetrahydrodipicolinate</name>
        <dbReference type="ChEBI" id="CHEBI:16845"/>
    </ligand>
</feature>
<evidence type="ECO:0000256" key="10">
    <source>
        <dbReference type="ARBA" id="ARBA00038983"/>
    </source>
</evidence>
<evidence type="ECO:0000313" key="17">
    <source>
        <dbReference type="Proteomes" id="UP000238426"/>
    </source>
</evidence>
<evidence type="ECO:0000256" key="4">
    <source>
        <dbReference type="ARBA" id="ARBA00022857"/>
    </source>
</evidence>
<comment type="pathway">
    <text evidence="9 13">Amino-acid biosynthesis; L-lysine biosynthesis via DAP pathway; (S)-tetrahydrodipicolinate from L-aspartate: step 4/4.</text>
</comment>
<evidence type="ECO:0000256" key="3">
    <source>
        <dbReference type="ARBA" id="ARBA00022605"/>
    </source>
</evidence>
<evidence type="ECO:0000256" key="6">
    <source>
        <dbReference type="ARBA" id="ARBA00023002"/>
    </source>
</evidence>
<comment type="catalytic activity">
    <reaction evidence="12 13">
        <text>(S)-2,3,4,5-tetrahydrodipicolinate + NAD(+) + H2O = (2S,4S)-4-hydroxy-2,3,4,5-tetrahydrodipicolinate + NADH + H(+)</text>
        <dbReference type="Rhea" id="RHEA:35323"/>
        <dbReference type="ChEBI" id="CHEBI:15377"/>
        <dbReference type="ChEBI" id="CHEBI:15378"/>
        <dbReference type="ChEBI" id="CHEBI:16845"/>
        <dbReference type="ChEBI" id="CHEBI:57540"/>
        <dbReference type="ChEBI" id="CHEBI:57945"/>
        <dbReference type="ChEBI" id="CHEBI:67139"/>
        <dbReference type="EC" id="1.17.1.8"/>
    </reaction>
</comment>
<comment type="caution">
    <text evidence="16">The sequence shown here is derived from an EMBL/GenBank/DDBJ whole genome shotgun (WGS) entry which is preliminary data.</text>
</comment>
<dbReference type="GO" id="GO:0051287">
    <property type="term" value="F:NAD binding"/>
    <property type="evidence" value="ECO:0007669"/>
    <property type="project" value="UniProtKB-UniRule"/>
</dbReference>
<feature type="binding site" evidence="13">
    <location>
        <position position="131"/>
    </location>
    <ligand>
        <name>(S)-2,3,4,5-tetrahydrodipicolinate</name>
        <dbReference type="ChEBI" id="CHEBI:16845"/>
    </ligand>
</feature>
<keyword evidence="5 13" id="KW-0220">Diaminopimelate biosynthesis</keyword>
<dbReference type="NCBIfam" id="TIGR00036">
    <property type="entry name" value="dapB"/>
    <property type="match status" value="1"/>
</dbReference>
<dbReference type="HAMAP" id="MF_00102">
    <property type="entry name" value="DapB"/>
    <property type="match status" value="1"/>
</dbReference>
<dbReference type="EMBL" id="PXOQ01000015">
    <property type="protein sequence ID" value="PSG86402.1"/>
    <property type="molecule type" value="Genomic_DNA"/>
</dbReference>
<evidence type="ECO:0000256" key="7">
    <source>
        <dbReference type="ARBA" id="ARBA00023027"/>
    </source>
</evidence>
<keyword evidence="6 13" id="KW-0560">Oxidoreductase</keyword>
<dbReference type="CDD" id="cd02274">
    <property type="entry name" value="DHDPR_N"/>
    <property type="match status" value="1"/>
</dbReference>
<keyword evidence="4 13" id="KW-0521">NADP</keyword>
<comment type="function">
    <text evidence="13">Catalyzes the conversion of 4-hydroxy-tetrahydrodipicolinate (HTPA) to tetrahydrodipicolinate.</text>
</comment>
<organism evidence="16 17">
    <name type="scientific">Aurantibacter aestuarii</name>
    <dbReference type="NCBI Taxonomy" id="1266046"/>
    <lineage>
        <taxon>Bacteria</taxon>
        <taxon>Pseudomonadati</taxon>
        <taxon>Bacteroidota</taxon>
        <taxon>Flavobacteriia</taxon>
        <taxon>Flavobacteriales</taxon>
        <taxon>Flavobacteriaceae</taxon>
        <taxon>Aurantibacter</taxon>
    </lineage>
</organism>
<dbReference type="Pfam" id="PF01113">
    <property type="entry name" value="DapB_N"/>
    <property type="match status" value="1"/>
</dbReference>
<keyword evidence="2 13" id="KW-0963">Cytoplasm</keyword>
<gene>
    <name evidence="13 16" type="primary">dapB</name>
    <name evidence="16" type="ORF">C7H52_11975</name>
</gene>
<feature type="active site" description="Proton donor" evidence="13">
    <location>
        <position position="134"/>
    </location>
</feature>
<evidence type="ECO:0000256" key="1">
    <source>
        <dbReference type="ARBA" id="ARBA00006642"/>
    </source>
</evidence>
<sequence>MKIALLGYGKMGKTIEALAIQRGHTIVIKTSQIDNVDITQADVAIDFSIPEAAFHNISTCFNNNIPVVSGTTGWLKQFDTAVNLCHEKKGAFIYASNFSLGVNLFFELNSKLAQMMSQFEDYKVNIEEIHHTQKLDAPSGTAITLAEDIITNQKHYTKWSLEDEARALPIEAKRIENVPGTHIVTYKSDIDTITIEHEAHNRNGFALGAIVAAEWLIGKQGVYTMKDVLNLS</sequence>
<dbReference type="GO" id="GO:0005829">
    <property type="term" value="C:cytosol"/>
    <property type="evidence" value="ECO:0007669"/>
    <property type="project" value="TreeGrafter"/>
</dbReference>
<evidence type="ECO:0000313" key="16">
    <source>
        <dbReference type="EMBL" id="PSG86402.1"/>
    </source>
</evidence>
<dbReference type="InterPro" id="IPR023940">
    <property type="entry name" value="DHDPR_bac"/>
</dbReference>
<dbReference type="AlphaFoldDB" id="A0A2T1N546"/>
<dbReference type="PANTHER" id="PTHR20836:SF0">
    <property type="entry name" value="4-HYDROXY-TETRAHYDRODIPICOLINATE REDUCTASE 1, CHLOROPLASTIC-RELATED"/>
    <property type="match status" value="1"/>
</dbReference>
<dbReference type="InterPro" id="IPR000846">
    <property type="entry name" value="DapB_N"/>
</dbReference>
<keyword evidence="8 13" id="KW-0457">Lysine biosynthesis</keyword>
<evidence type="ECO:0000256" key="11">
    <source>
        <dbReference type="ARBA" id="ARBA00049080"/>
    </source>
</evidence>
<dbReference type="InterPro" id="IPR022664">
    <property type="entry name" value="DapB_N_CS"/>
</dbReference>
<dbReference type="GO" id="GO:0019877">
    <property type="term" value="P:diaminopimelate biosynthetic process"/>
    <property type="evidence" value="ECO:0007669"/>
    <property type="project" value="UniProtKB-UniRule"/>
</dbReference>
<dbReference type="UniPathway" id="UPA00034">
    <property type="reaction ID" value="UER00018"/>
</dbReference>
<evidence type="ECO:0000259" key="14">
    <source>
        <dbReference type="Pfam" id="PF01113"/>
    </source>
</evidence>
<dbReference type="GO" id="GO:0008839">
    <property type="term" value="F:4-hydroxy-tetrahydrodipicolinate reductase"/>
    <property type="evidence" value="ECO:0007669"/>
    <property type="project" value="UniProtKB-UniRule"/>
</dbReference>
<reference evidence="16 17" key="1">
    <citation type="submission" date="2018-03" db="EMBL/GenBank/DDBJ databases">
        <title>Mesoflavibacter sp. HG37 and Mesoflavibacter sp. HG96 sp.nov., two marine bacteria isolated from seawater of Western Pacific Ocean.</title>
        <authorList>
            <person name="Cheng H."/>
            <person name="Wu Y.-H."/>
            <person name="Guo L.-L."/>
            <person name="Xu X.-W."/>
        </authorList>
    </citation>
    <scope>NUCLEOTIDE SEQUENCE [LARGE SCALE GENOMIC DNA]</scope>
    <source>
        <strain evidence="16 17">KCTC 32269</strain>
    </source>
</reference>
<dbReference type="PROSITE" id="PS01298">
    <property type="entry name" value="DAPB"/>
    <property type="match status" value="1"/>
</dbReference>
<dbReference type="OrthoDB" id="9790352at2"/>
<feature type="binding site" evidence="13">
    <location>
        <begin position="95"/>
        <end position="98"/>
    </location>
    <ligand>
        <name>NAD(+)</name>
        <dbReference type="ChEBI" id="CHEBI:57540"/>
    </ligand>
</feature>
<keyword evidence="7 13" id="KW-0520">NAD</keyword>
<comment type="caution">
    <text evidence="13">Lacks conserved residue(s) required for the propagation of feature annotation.</text>
</comment>
<dbReference type="GO" id="GO:0050661">
    <property type="term" value="F:NADP binding"/>
    <property type="evidence" value="ECO:0007669"/>
    <property type="project" value="UniProtKB-UniRule"/>
</dbReference>
<feature type="binding site" evidence="13">
    <location>
        <position position="22"/>
    </location>
    <ligand>
        <name>NADP(+)</name>
        <dbReference type="ChEBI" id="CHEBI:58349"/>
    </ligand>
</feature>
<feature type="binding site" evidence="13">
    <location>
        <begin position="70"/>
        <end position="72"/>
    </location>
    <ligand>
        <name>NAD(+)</name>
        <dbReference type="ChEBI" id="CHEBI:57540"/>
    </ligand>
</feature>
<dbReference type="Gene3D" id="3.40.50.720">
    <property type="entry name" value="NAD(P)-binding Rossmann-like Domain"/>
    <property type="match status" value="1"/>
</dbReference>
<evidence type="ECO:0000256" key="5">
    <source>
        <dbReference type="ARBA" id="ARBA00022915"/>
    </source>
</evidence>
<evidence type="ECO:0000256" key="2">
    <source>
        <dbReference type="ARBA" id="ARBA00022490"/>
    </source>
</evidence>
<comment type="similarity">
    <text evidence="1 13">Belongs to the DapB family.</text>
</comment>
<comment type="subunit">
    <text evidence="13">Homotetramer.</text>
</comment>
<evidence type="ECO:0000256" key="13">
    <source>
        <dbReference type="HAMAP-Rule" id="MF_00102"/>
    </source>
</evidence>
<dbReference type="Gene3D" id="3.30.360.10">
    <property type="entry name" value="Dihydrodipicolinate Reductase, domain 2"/>
    <property type="match status" value="1"/>
</dbReference>
<keyword evidence="17" id="KW-1185">Reference proteome</keyword>
<name>A0A2T1N546_9FLAO</name>